<accession>A0A1M4ZX73</accession>
<evidence type="ECO:0000313" key="3">
    <source>
        <dbReference type="Proteomes" id="UP000184088"/>
    </source>
</evidence>
<dbReference type="Gene3D" id="3.30.1330.10">
    <property type="entry name" value="PurM-like, N-terminal domain"/>
    <property type="match status" value="1"/>
</dbReference>
<dbReference type="Pfam" id="PF00586">
    <property type="entry name" value="AIRS"/>
    <property type="match status" value="1"/>
</dbReference>
<evidence type="ECO:0000259" key="1">
    <source>
        <dbReference type="Pfam" id="PF00586"/>
    </source>
</evidence>
<sequence length="244" mass="27003">MIERYRDTLIMYIGNEAIIVTCDSLGSIGNKKYDKLHVDEEIVGRMTVKVALSEALSLGAKPVIISDTISNEMNPTGIKIINGIEKELNENGLTDVILTGSTEENFVTQMTAIGITVISKADRSKLKIKKVRSGMHIALIGYPRVGKEVINYNDILTLKDYINISNTPDIVEAVPVGSKGIKYELSVLAEIYGYRIDMENHGYFDMSKSGGPATCAIIVYDKKNEDNIKKITDKPFTYLGRFLA</sequence>
<dbReference type="InterPro" id="IPR016188">
    <property type="entry name" value="PurM-like_N"/>
</dbReference>
<dbReference type="OrthoDB" id="9805740at2"/>
<dbReference type="STRING" id="1121256.SAMN02746089_01504"/>
<dbReference type="Proteomes" id="UP000184088">
    <property type="component" value="Unassembled WGS sequence"/>
</dbReference>
<organism evidence="2 3">
    <name type="scientific">Caldanaerobius fijiensis DSM 17918</name>
    <dbReference type="NCBI Taxonomy" id="1121256"/>
    <lineage>
        <taxon>Bacteria</taxon>
        <taxon>Bacillati</taxon>
        <taxon>Bacillota</taxon>
        <taxon>Clostridia</taxon>
        <taxon>Thermoanaerobacterales</taxon>
        <taxon>Thermoanaerobacteraceae</taxon>
        <taxon>Caldanaerobius</taxon>
    </lineage>
</organism>
<dbReference type="GO" id="GO:0016301">
    <property type="term" value="F:kinase activity"/>
    <property type="evidence" value="ECO:0007669"/>
    <property type="project" value="UniProtKB-KW"/>
</dbReference>
<name>A0A1M4ZX73_9THEO</name>
<evidence type="ECO:0000313" key="2">
    <source>
        <dbReference type="EMBL" id="SHF22342.1"/>
    </source>
</evidence>
<keyword evidence="3" id="KW-1185">Reference proteome</keyword>
<reference evidence="2 3" key="1">
    <citation type="submission" date="2016-11" db="EMBL/GenBank/DDBJ databases">
        <authorList>
            <person name="Jaros S."/>
            <person name="Januszkiewicz K."/>
            <person name="Wedrychowicz H."/>
        </authorList>
    </citation>
    <scope>NUCLEOTIDE SEQUENCE [LARGE SCALE GENOMIC DNA]</scope>
    <source>
        <strain evidence="2 3">DSM 17918</strain>
    </source>
</reference>
<protein>
    <submittedName>
        <fullName evidence="2">Alpha-ribazole kinase</fullName>
    </submittedName>
</protein>
<proteinExistence type="predicted"/>
<gene>
    <name evidence="2" type="ORF">SAMN02746089_01504</name>
</gene>
<keyword evidence="2" id="KW-0808">Transferase</keyword>
<dbReference type="AlphaFoldDB" id="A0A1M4ZX73"/>
<feature type="domain" description="PurM-like N-terminal" evidence="1">
    <location>
        <begin position="9"/>
        <end position="115"/>
    </location>
</feature>
<dbReference type="RefSeq" id="WP_073343510.1">
    <property type="nucleotide sequence ID" value="NZ_FQVH01000015.1"/>
</dbReference>
<keyword evidence="2" id="KW-0418">Kinase</keyword>
<dbReference type="EMBL" id="FQVH01000015">
    <property type="protein sequence ID" value="SHF22342.1"/>
    <property type="molecule type" value="Genomic_DNA"/>
</dbReference>
<dbReference type="InterPro" id="IPR036921">
    <property type="entry name" value="PurM-like_N_sf"/>
</dbReference>